<keyword evidence="5" id="KW-0571">Peptide transport</keyword>
<feature type="transmembrane region" description="Helical" evidence="9">
    <location>
        <begin position="161"/>
        <end position="183"/>
    </location>
</feature>
<feature type="transmembrane region" description="Helical" evidence="9">
    <location>
        <begin position="222"/>
        <end position="241"/>
    </location>
</feature>
<reference evidence="11" key="1">
    <citation type="submission" date="2017-12" db="EMBL/GenBank/DDBJ databases">
        <authorList>
            <consortium name="DOE Joint Genome Institute"/>
            <person name="Mondo S.J."/>
            <person name="Kjaerbolling I."/>
            <person name="Vesth T.C."/>
            <person name="Frisvad J.C."/>
            <person name="Nybo J.L."/>
            <person name="Theobald S."/>
            <person name="Kuo A."/>
            <person name="Bowyer P."/>
            <person name="Matsuda Y."/>
            <person name="Lyhne E.K."/>
            <person name="Kogle M.E."/>
            <person name="Clum A."/>
            <person name="Lipzen A."/>
            <person name="Salamov A."/>
            <person name="Ngan C.Y."/>
            <person name="Daum C."/>
            <person name="Chiniquy J."/>
            <person name="Barry K."/>
            <person name="LaButti K."/>
            <person name="Haridas S."/>
            <person name="Simmons B.A."/>
            <person name="Magnuson J.K."/>
            <person name="Mortensen U.H."/>
            <person name="Larsen T.O."/>
            <person name="Grigoriev I.V."/>
            <person name="Baker S.E."/>
            <person name="Andersen M.R."/>
            <person name="Nordberg H.P."/>
            <person name="Cantor M.N."/>
            <person name="Hua S.X."/>
        </authorList>
    </citation>
    <scope>NUCLEOTIDE SEQUENCE [LARGE SCALE GENOMIC DNA]</scope>
    <source>
        <strain evidence="11">IBT 19404</strain>
    </source>
</reference>
<evidence type="ECO:0000256" key="8">
    <source>
        <dbReference type="ARBA" id="ARBA00023136"/>
    </source>
</evidence>
<keyword evidence="4 9" id="KW-0812">Transmembrane</keyword>
<evidence type="ECO:0000256" key="7">
    <source>
        <dbReference type="ARBA" id="ARBA00022989"/>
    </source>
</evidence>
<dbReference type="InterPro" id="IPR004648">
    <property type="entry name" value="Oligpept_transpt"/>
</dbReference>
<evidence type="ECO:0000256" key="1">
    <source>
        <dbReference type="ARBA" id="ARBA00004141"/>
    </source>
</evidence>
<feature type="transmembrane region" description="Helical" evidence="9">
    <location>
        <begin position="516"/>
        <end position="533"/>
    </location>
</feature>
<dbReference type="GO" id="GO:0016020">
    <property type="term" value="C:membrane"/>
    <property type="evidence" value="ECO:0007669"/>
    <property type="project" value="UniProtKB-SubCell"/>
</dbReference>
<feature type="transmembrane region" description="Helical" evidence="9">
    <location>
        <begin position="87"/>
        <end position="107"/>
    </location>
</feature>
<keyword evidence="7 9" id="KW-1133">Transmembrane helix</keyword>
<feature type="transmembrane region" description="Helical" evidence="9">
    <location>
        <begin position="299"/>
        <end position="319"/>
    </location>
</feature>
<feature type="transmembrane region" description="Helical" evidence="9">
    <location>
        <begin position="719"/>
        <end position="741"/>
    </location>
</feature>
<feature type="transmembrane region" description="Helical" evidence="9">
    <location>
        <begin position="490"/>
        <end position="509"/>
    </location>
</feature>
<keyword evidence="6" id="KW-0653">Protein transport</keyword>
<feature type="transmembrane region" description="Helical" evidence="9">
    <location>
        <begin position="195"/>
        <end position="216"/>
    </location>
</feature>
<dbReference type="NCBIfam" id="TIGR00728">
    <property type="entry name" value="OPT_sfam"/>
    <property type="match status" value="1"/>
</dbReference>
<evidence type="ECO:0000313" key="11">
    <source>
        <dbReference type="Proteomes" id="UP000235023"/>
    </source>
</evidence>
<evidence type="ECO:0000256" key="4">
    <source>
        <dbReference type="ARBA" id="ARBA00022692"/>
    </source>
</evidence>
<accession>A0A2J5I030</accession>
<evidence type="ECO:0000256" key="9">
    <source>
        <dbReference type="SAM" id="Phobius"/>
    </source>
</evidence>
<evidence type="ECO:0000256" key="2">
    <source>
        <dbReference type="ARBA" id="ARBA00008807"/>
    </source>
</evidence>
<feature type="transmembrane region" description="Helical" evidence="9">
    <location>
        <begin position="574"/>
        <end position="597"/>
    </location>
</feature>
<evidence type="ECO:0000256" key="3">
    <source>
        <dbReference type="ARBA" id="ARBA00022448"/>
    </source>
</evidence>
<dbReference type="PANTHER" id="PTHR22601">
    <property type="entry name" value="ISP4 LIKE PROTEIN"/>
    <property type="match status" value="1"/>
</dbReference>
<dbReference type="NCBIfam" id="TIGR00727">
    <property type="entry name" value="ISP4_OPT"/>
    <property type="match status" value="1"/>
</dbReference>
<keyword evidence="8 9" id="KW-0472">Membrane</keyword>
<proteinExistence type="inferred from homology"/>
<comment type="similarity">
    <text evidence="2">Belongs to the oligopeptide OPT transporter family.</text>
</comment>
<dbReference type="AlphaFoldDB" id="A0A2J5I030"/>
<keyword evidence="11" id="KW-1185">Reference proteome</keyword>
<feature type="transmembrane region" description="Helical" evidence="9">
    <location>
        <begin position="463"/>
        <end position="484"/>
    </location>
</feature>
<organism evidence="10 11">
    <name type="scientific">Aspergillus taichungensis</name>
    <dbReference type="NCBI Taxonomy" id="482145"/>
    <lineage>
        <taxon>Eukaryota</taxon>
        <taxon>Fungi</taxon>
        <taxon>Dikarya</taxon>
        <taxon>Ascomycota</taxon>
        <taxon>Pezizomycotina</taxon>
        <taxon>Eurotiomycetes</taxon>
        <taxon>Eurotiomycetidae</taxon>
        <taxon>Eurotiales</taxon>
        <taxon>Aspergillaceae</taxon>
        <taxon>Aspergillus</taxon>
        <taxon>Aspergillus subgen. Circumdati</taxon>
    </lineage>
</organism>
<dbReference type="OrthoDB" id="9986677at2759"/>
<keyword evidence="3" id="KW-0813">Transport</keyword>
<feature type="transmembrane region" description="Helical" evidence="9">
    <location>
        <begin position="262"/>
        <end position="293"/>
    </location>
</feature>
<evidence type="ECO:0000256" key="6">
    <source>
        <dbReference type="ARBA" id="ARBA00022927"/>
    </source>
</evidence>
<evidence type="ECO:0000313" key="10">
    <source>
        <dbReference type="EMBL" id="PLN83099.1"/>
    </source>
</evidence>
<dbReference type="InterPro" id="IPR004813">
    <property type="entry name" value="OPT"/>
</dbReference>
<comment type="subcellular location">
    <subcellularLocation>
        <location evidence="1">Membrane</location>
        <topology evidence="1">Multi-pass membrane protein</topology>
    </subcellularLocation>
</comment>
<name>A0A2J5I030_9EURO</name>
<protein>
    <submittedName>
        <fullName evidence="10">Small oligopeptide transporter, OPT family</fullName>
    </submittedName>
</protein>
<feature type="transmembrane region" description="Helical" evidence="9">
    <location>
        <begin position="641"/>
        <end position="662"/>
    </location>
</feature>
<feature type="transmembrane region" description="Helical" evidence="9">
    <location>
        <begin position="114"/>
        <end position="133"/>
    </location>
</feature>
<feature type="transmembrane region" description="Helical" evidence="9">
    <location>
        <begin position="331"/>
        <end position="350"/>
    </location>
</feature>
<sequence>MKEKAVSTAVDEAAPEAAVAHLKNLKEQHQWDPNLPDEVAEEIDEVLETDGKAGGVDVARELLENSPYPEVRAAVPNYDEGGHSNTIRAWVIGLLFATIGSALNMLFSMRQPYIVIPSYVAQVVSYPVGVGWAKVMPNKVYRVFGLEFNLNPGPFSKKEHAMVVIMANATFAGGAAYATDVLLAQRAFYNQHFGWVFEIFMCISTQMLGFGFAGFFHRFLVTPAAMIWPSTLINTSLFTALHDRSKPDPRKVSGWTIGKYRMFLYCMLGSFFWYFFPGYIAPFLSVFAFVTWIKPQNPVINQVFGGWTGLSVLPITFDWTQISGFNFSPLIAPWHAIANTLIGLVVFFWITTAGLHYSGAYWSKHLPISDSNSYDNTGNVYNVSRILTPEYQFDEAKYKEYSPLFLSTTFMLSYGLSFASIIAVLLNAGLFHGKEIWARFRRFGHEEEDVHGRLMARFKPVPMWWYLSIALIMIGMGLGVTIGYPTGLSWWAFFISLIMAAVWFVPIGIVQASTNVAIGLNVLTEFIIGYMQPGRPMAMMLFKTYGYMTMYQGLYFSQDMKIGHYMKVPPRVTFAAQMVACLWSSIVQIGVMNWALGAIKDVCSAHQSNHFNCPNGRVFFNASVIWGVIGPARMFSPGQIYSFLMWFWLVGAALPVAIYFGARMFPRTRIRFLSAPLIFGGTGLIPPATPLNYLTWGVVGLVFNKYIRNKWRGWWMQYNYTVSAGLDVGLALCTILIFLALQLTQTEFPSWWGTRVAAETMDAMGTAVREPIPSGQTFGPATW</sequence>
<feature type="transmembrane region" description="Helical" evidence="9">
    <location>
        <begin position="411"/>
        <end position="432"/>
    </location>
</feature>
<dbReference type="GO" id="GO:0035673">
    <property type="term" value="F:oligopeptide transmembrane transporter activity"/>
    <property type="evidence" value="ECO:0007669"/>
    <property type="project" value="InterPro"/>
</dbReference>
<evidence type="ECO:0000256" key="5">
    <source>
        <dbReference type="ARBA" id="ARBA00022856"/>
    </source>
</evidence>
<dbReference type="Proteomes" id="UP000235023">
    <property type="component" value="Unassembled WGS sequence"/>
</dbReference>
<dbReference type="EMBL" id="KZ559521">
    <property type="protein sequence ID" value="PLN83099.1"/>
    <property type="molecule type" value="Genomic_DNA"/>
</dbReference>
<gene>
    <name evidence="10" type="ORF">BDW42DRAFT_184350</name>
</gene>
<dbReference type="Pfam" id="PF03169">
    <property type="entry name" value="OPT"/>
    <property type="match status" value="1"/>
</dbReference>
<dbReference type="GO" id="GO:0015031">
    <property type="term" value="P:protein transport"/>
    <property type="evidence" value="ECO:0007669"/>
    <property type="project" value="UniProtKB-KW"/>
</dbReference>